<reference evidence="1" key="1">
    <citation type="submission" date="2014-09" db="EMBL/GenBank/DDBJ databases">
        <authorList>
            <person name="Magalhaes I.L.F."/>
            <person name="Oliveira U."/>
            <person name="Santos F.R."/>
            <person name="Vidigal T.H.D.A."/>
            <person name="Brescovit A.D."/>
            <person name="Santos A.J."/>
        </authorList>
    </citation>
    <scope>NUCLEOTIDE SEQUENCE</scope>
    <source>
        <tissue evidence="1">Shoot tissue taken approximately 20 cm above the soil surface</tissue>
    </source>
</reference>
<name>A0A0A9CPE2_ARUDO</name>
<evidence type="ECO:0000313" key="1">
    <source>
        <dbReference type="EMBL" id="JAD73377.1"/>
    </source>
</evidence>
<organism evidence="1">
    <name type="scientific">Arundo donax</name>
    <name type="common">Giant reed</name>
    <name type="synonym">Donax arundinaceus</name>
    <dbReference type="NCBI Taxonomy" id="35708"/>
    <lineage>
        <taxon>Eukaryota</taxon>
        <taxon>Viridiplantae</taxon>
        <taxon>Streptophyta</taxon>
        <taxon>Embryophyta</taxon>
        <taxon>Tracheophyta</taxon>
        <taxon>Spermatophyta</taxon>
        <taxon>Magnoliopsida</taxon>
        <taxon>Liliopsida</taxon>
        <taxon>Poales</taxon>
        <taxon>Poaceae</taxon>
        <taxon>PACMAD clade</taxon>
        <taxon>Arundinoideae</taxon>
        <taxon>Arundineae</taxon>
        <taxon>Arundo</taxon>
    </lineage>
</organism>
<dbReference type="EMBL" id="GBRH01224518">
    <property type="protein sequence ID" value="JAD73377.1"/>
    <property type="molecule type" value="Transcribed_RNA"/>
</dbReference>
<proteinExistence type="predicted"/>
<protein>
    <submittedName>
        <fullName evidence="1">Uncharacterized protein</fullName>
    </submittedName>
</protein>
<reference evidence="1" key="2">
    <citation type="journal article" date="2015" name="Data Brief">
        <title>Shoot transcriptome of the giant reed, Arundo donax.</title>
        <authorList>
            <person name="Barrero R.A."/>
            <person name="Guerrero F.D."/>
            <person name="Moolhuijzen P."/>
            <person name="Goolsby J.A."/>
            <person name="Tidwell J."/>
            <person name="Bellgard S.E."/>
            <person name="Bellgard M.I."/>
        </authorList>
    </citation>
    <scope>NUCLEOTIDE SEQUENCE</scope>
    <source>
        <tissue evidence="1">Shoot tissue taken approximately 20 cm above the soil surface</tissue>
    </source>
</reference>
<accession>A0A0A9CPE2</accession>
<sequence length="94" mass="10852">MSESAEIRPAEMHYLARMENLVMNLFRSGMTRRGCRSDSSSSAGRGQRRRCSTLRLRCRRPARRATRSRRCSTICSRKSDVHEPSARDLQLCSF</sequence>
<dbReference type="AlphaFoldDB" id="A0A0A9CPE2"/>